<dbReference type="Gene3D" id="3.40.50.720">
    <property type="entry name" value="NAD(P)-binding Rossmann-like Domain"/>
    <property type="match status" value="1"/>
</dbReference>
<protein>
    <submittedName>
        <fullName evidence="3">SDR family oxidoreductase</fullName>
    </submittedName>
</protein>
<name>A0ABM8JKV7_9MOLU</name>
<dbReference type="PANTHER" id="PTHR42901">
    <property type="entry name" value="ALCOHOL DEHYDROGENASE"/>
    <property type="match status" value="1"/>
</dbReference>
<evidence type="ECO:0000313" key="4">
    <source>
        <dbReference type="Proteomes" id="UP001473424"/>
    </source>
</evidence>
<organism evidence="3 4">
    <name type="scientific">Spiroplasma ixodetis</name>
    <dbReference type="NCBI Taxonomy" id="2141"/>
    <lineage>
        <taxon>Bacteria</taxon>
        <taxon>Bacillati</taxon>
        <taxon>Mycoplasmatota</taxon>
        <taxon>Mollicutes</taxon>
        <taxon>Entomoplasmatales</taxon>
        <taxon>Spiroplasmataceae</taxon>
        <taxon>Spiroplasma</taxon>
    </lineage>
</organism>
<evidence type="ECO:0000256" key="1">
    <source>
        <dbReference type="ARBA" id="ARBA00006484"/>
    </source>
</evidence>
<dbReference type="InterPro" id="IPR036291">
    <property type="entry name" value="NAD(P)-bd_dom_sf"/>
</dbReference>
<dbReference type="EMBL" id="AP028955">
    <property type="protein sequence ID" value="BET37881.1"/>
    <property type="molecule type" value="Genomic_DNA"/>
</dbReference>
<proteinExistence type="inferred from homology"/>
<dbReference type="CDD" id="cd05233">
    <property type="entry name" value="SDR_c"/>
    <property type="match status" value="1"/>
</dbReference>
<evidence type="ECO:0000256" key="2">
    <source>
        <dbReference type="ARBA" id="ARBA00023002"/>
    </source>
</evidence>
<comment type="similarity">
    <text evidence="1">Belongs to the short-chain dehydrogenases/reductases (SDR) family.</text>
</comment>
<keyword evidence="4" id="KW-1185">Reference proteome</keyword>
<reference evidence="4" key="1">
    <citation type="journal article" date="2024" name="FEMS Microbiol. Lett.">
        <title>Genomic insights into Spiroplasma endosymbionts that induce male-killing and protective phenotypes in the pea aphid.</title>
        <authorList>
            <person name="Arai H."/>
            <person name="Legeai F."/>
            <person name="Kageyama D."/>
            <person name="Sugio A."/>
            <person name="Simon J.C."/>
        </authorList>
    </citation>
    <scope>NUCLEOTIDE SEQUENCE [LARGE SCALE GENOMIC DNA]</scope>
    <source>
        <strain evidence="4">sAp269</strain>
    </source>
</reference>
<dbReference type="InterPro" id="IPR002347">
    <property type="entry name" value="SDR_fam"/>
</dbReference>
<gene>
    <name evidence="3" type="ORF">SAP269_04700</name>
</gene>
<evidence type="ECO:0000313" key="3">
    <source>
        <dbReference type="EMBL" id="BET37881.1"/>
    </source>
</evidence>
<dbReference type="PANTHER" id="PTHR42901:SF1">
    <property type="entry name" value="ALCOHOL DEHYDROGENASE"/>
    <property type="match status" value="1"/>
</dbReference>
<keyword evidence="2" id="KW-0560">Oxidoreductase</keyword>
<accession>A0ABM8JKV7</accession>
<dbReference type="Proteomes" id="UP001473424">
    <property type="component" value="Chromosome"/>
</dbReference>
<dbReference type="PRINTS" id="PR00081">
    <property type="entry name" value="GDHRDH"/>
</dbReference>
<dbReference type="SUPFAM" id="SSF51735">
    <property type="entry name" value="NAD(P)-binding Rossmann-fold domains"/>
    <property type="match status" value="1"/>
</dbReference>
<dbReference type="RefSeq" id="WP_353306644.1">
    <property type="nucleotide sequence ID" value="NZ_AP028955.1"/>
</dbReference>
<dbReference type="Pfam" id="PF00106">
    <property type="entry name" value="adh_short"/>
    <property type="match status" value="1"/>
</dbReference>
<sequence length="268" mass="30313">MINKVIVLNQWAVVTGASKGLGYYYCQALLAQGYHVLGVSRDSKKILELADKYPHLQVKNYDLDLSDLKNIYKLFELSKELNVTVVINNAGYGVWGTFADSMLEQELNMINLNISCLHILTKLFVQRFSKNNYGRVINIGSMAAFSPGPVFASYYASKSYVWSLGVAVNYELKRAKSKVRVITICPGPLKTEFWNRSSNGKGNKENYSSLLPVLDTETYAKKSLQTALKTKRKSFIITGISNKITRTIIRILPLKTVLKLVYNYQKNR</sequence>